<dbReference type="Pfam" id="PF01425">
    <property type="entry name" value="Amidase"/>
    <property type="match status" value="1"/>
</dbReference>
<dbReference type="Gene3D" id="3.90.1300.10">
    <property type="entry name" value="Amidase signature (AS) domain"/>
    <property type="match status" value="1"/>
</dbReference>
<dbReference type="InterPro" id="IPR023631">
    <property type="entry name" value="Amidase_dom"/>
</dbReference>
<name>A0A177BA04_9BILA</name>
<comment type="caution">
    <text evidence="3">The sequence shown here is derived from an EMBL/GenBank/DDBJ whole genome shotgun (WGS) entry which is preliminary data.</text>
</comment>
<evidence type="ECO:0000313" key="3">
    <source>
        <dbReference type="EMBL" id="OAF71138.1"/>
    </source>
</evidence>
<dbReference type="InterPro" id="IPR036928">
    <property type="entry name" value="AS_sf"/>
</dbReference>
<dbReference type="PANTHER" id="PTHR11895:SF7">
    <property type="entry name" value="GLUTAMYL-TRNA(GLN) AMIDOTRANSFERASE SUBUNIT A, MITOCHONDRIAL"/>
    <property type="match status" value="1"/>
</dbReference>
<feature type="domain" description="Amidase" evidence="2">
    <location>
        <begin position="51"/>
        <end position="488"/>
    </location>
</feature>
<organism evidence="3 4">
    <name type="scientific">Intoshia linei</name>
    <dbReference type="NCBI Taxonomy" id="1819745"/>
    <lineage>
        <taxon>Eukaryota</taxon>
        <taxon>Metazoa</taxon>
        <taxon>Spiralia</taxon>
        <taxon>Lophotrochozoa</taxon>
        <taxon>Mesozoa</taxon>
        <taxon>Orthonectida</taxon>
        <taxon>Rhopaluridae</taxon>
        <taxon>Intoshia</taxon>
    </lineage>
</organism>
<dbReference type="PANTHER" id="PTHR11895">
    <property type="entry name" value="TRANSAMIDASE"/>
    <property type="match status" value="1"/>
</dbReference>
<evidence type="ECO:0000259" key="2">
    <source>
        <dbReference type="Pfam" id="PF01425"/>
    </source>
</evidence>
<dbReference type="OrthoDB" id="421993at2759"/>
<evidence type="ECO:0000256" key="1">
    <source>
        <dbReference type="ARBA" id="ARBA00009199"/>
    </source>
</evidence>
<dbReference type="GO" id="GO:0070681">
    <property type="term" value="P:glutaminyl-tRNAGln biosynthesis via transamidation"/>
    <property type="evidence" value="ECO:0007669"/>
    <property type="project" value="TreeGrafter"/>
</dbReference>
<dbReference type="GO" id="GO:0050567">
    <property type="term" value="F:glutaminyl-tRNA synthase (glutamine-hydrolyzing) activity"/>
    <property type="evidence" value="ECO:0007669"/>
    <property type="project" value="TreeGrafter"/>
</dbReference>
<dbReference type="PROSITE" id="PS00571">
    <property type="entry name" value="AMIDASES"/>
    <property type="match status" value="1"/>
</dbReference>
<dbReference type="GO" id="GO:0030956">
    <property type="term" value="C:glutamyl-tRNA(Gln) amidotransferase complex"/>
    <property type="evidence" value="ECO:0007669"/>
    <property type="project" value="TreeGrafter"/>
</dbReference>
<dbReference type="InterPro" id="IPR000120">
    <property type="entry name" value="Amidase"/>
</dbReference>
<comment type="similarity">
    <text evidence="1">Belongs to the amidase family.</text>
</comment>
<dbReference type="GO" id="GO:0005739">
    <property type="term" value="C:mitochondrion"/>
    <property type="evidence" value="ECO:0007669"/>
    <property type="project" value="TreeGrafter"/>
</dbReference>
<sequence length="499" mass="55789">MPTGILHTFACHISNCLRDFLIKSSLWDNKLYDCKDVIERIKNANQYLDYVKKIINKDDYNCIVNLKSDHDIMRNYNQVIYNADKRNLRLKCVPFMVKDNYCTRDIKTTCCSKLLAEYQPDFNATLVKSLQDEGAILIAKTNMDEFSMGSTSTSGIYGPVTNPYSDAEGILSAGGSSGGSSAAVAANLVPFSLGSDTGGSVRNPASMCGVYGFKPTYGRFSRYGIIPMANSYDTPGFFVNSPQDLLLLMDILSGHDKNDSTSVDVTYKEQSLSINDFKIGILDKNYLNFTISNTVNTQFNFFVDNLKNIGFKHFKNIQLSTSMKYGYECYNVTVMSEIASNMSRFNGVLFGDRKFNQYDSAIHETASTRSEYLGNTVKERILSGNFYLQEQNYKDVYLKACSIRQSIINEIQNIFKDVDVIVSPTLPSNVPKIDDMKKISEDDKNIQMGVFTILANIAGLPAISIPQNSHSCPIGIQIMAPKFKENYLISISNLIQDSS</sequence>
<dbReference type="GO" id="GO:0032543">
    <property type="term" value="P:mitochondrial translation"/>
    <property type="evidence" value="ECO:0007669"/>
    <property type="project" value="TreeGrafter"/>
</dbReference>
<evidence type="ECO:0000313" key="4">
    <source>
        <dbReference type="Proteomes" id="UP000078046"/>
    </source>
</evidence>
<gene>
    <name evidence="3" type="ORF">A3Q56_01095</name>
</gene>
<dbReference type="AlphaFoldDB" id="A0A177BA04"/>
<accession>A0A177BA04</accession>
<proteinExistence type="inferred from homology"/>
<keyword evidence="4" id="KW-1185">Reference proteome</keyword>
<dbReference type="EMBL" id="LWCA01000077">
    <property type="protein sequence ID" value="OAF71138.1"/>
    <property type="molecule type" value="Genomic_DNA"/>
</dbReference>
<dbReference type="Proteomes" id="UP000078046">
    <property type="component" value="Unassembled WGS sequence"/>
</dbReference>
<reference evidence="3 4" key="1">
    <citation type="submission" date="2016-04" db="EMBL/GenBank/DDBJ databases">
        <title>The genome of Intoshia linei affirms orthonectids as highly simplified spiralians.</title>
        <authorList>
            <person name="Mikhailov K.V."/>
            <person name="Slusarev G.S."/>
            <person name="Nikitin M.A."/>
            <person name="Logacheva M.D."/>
            <person name="Penin A."/>
            <person name="Aleoshin V."/>
            <person name="Panchin Y.V."/>
        </authorList>
    </citation>
    <scope>NUCLEOTIDE SEQUENCE [LARGE SCALE GENOMIC DNA]</scope>
    <source>
        <strain evidence="3">Intl2013</strain>
        <tissue evidence="3">Whole animal</tissue>
    </source>
</reference>
<dbReference type="InterPro" id="IPR020556">
    <property type="entry name" value="Amidase_CS"/>
</dbReference>
<dbReference type="SUPFAM" id="SSF75304">
    <property type="entry name" value="Amidase signature (AS) enzymes"/>
    <property type="match status" value="1"/>
</dbReference>
<protein>
    <recommendedName>
        <fullName evidence="2">Amidase domain-containing protein</fullName>
    </recommendedName>
</protein>